<dbReference type="GO" id="GO:0009252">
    <property type="term" value="P:peptidoglycan biosynthetic process"/>
    <property type="evidence" value="ECO:0007669"/>
    <property type="project" value="UniProtKB-UniRule"/>
</dbReference>
<keyword evidence="7" id="KW-0997">Cell inner membrane</keyword>
<evidence type="ECO:0000313" key="8">
    <source>
        <dbReference type="EMBL" id="RRS05528.1"/>
    </source>
</evidence>
<dbReference type="HAMAP" id="MF_02065">
    <property type="entry name" value="MltG"/>
    <property type="match status" value="1"/>
</dbReference>
<name>A0A426VF34_9BURK</name>
<evidence type="ECO:0000256" key="2">
    <source>
        <dbReference type="ARBA" id="ARBA00022692"/>
    </source>
</evidence>
<dbReference type="NCBIfam" id="TIGR00247">
    <property type="entry name" value="endolytic transglycosylase MltG"/>
    <property type="match status" value="1"/>
</dbReference>
<evidence type="ECO:0000256" key="7">
    <source>
        <dbReference type="HAMAP-Rule" id="MF_02065"/>
    </source>
</evidence>
<dbReference type="RefSeq" id="WP_125242096.1">
    <property type="nucleotide sequence ID" value="NZ_RSED01000003.1"/>
</dbReference>
<dbReference type="EC" id="4.2.2.29" evidence="7"/>
<organism evidence="8 9">
    <name type="scientific">Aquabacterium soli</name>
    <dbReference type="NCBI Taxonomy" id="2493092"/>
    <lineage>
        <taxon>Bacteria</taxon>
        <taxon>Pseudomonadati</taxon>
        <taxon>Pseudomonadota</taxon>
        <taxon>Betaproteobacteria</taxon>
        <taxon>Burkholderiales</taxon>
        <taxon>Aquabacterium</taxon>
    </lineage>
</organism>
<accession>A0A426VF34</accession>
<dbReference type="AlphaFoldDB" id="A0A426VF34"/>
<dbReference type="GO" id="GO:0008932">
    <property type="term" value="F:lytic endotransglycosylase activity"/>
    <property type="evidence" value="ECO:0007669"/>
    <property type="project" value="UniProtKB-UniRule"/>
</dbReference>
<comment type="catalytic activity">
    <reaction evidence="7">
        <text>a peptidoglycan chain = a peptidoglycan chain with N-acetyl-1,6-anhydromuramyl-[peptide] at the reducing end + a peptidoglycan chain with N-acetylglucosamine at the non-reducing end.</text>
        <dbReference type="EC" id="4.2.2.29"/>
    </reaction>
</comment>
<sequence length="351" mass="38540">MPQTPSPASLGRRRQQGGAFVRLLLTLAVLAGLSVAGAFGGLWWWAHQPIPLSAPTVEWSVEQGVTPRGVAQGWVSAGAETSPWLLYQWFRWSGQARQIRAGSYEISQGTTPERLLNMMVQGDESLSTAKLIEGWTFKRWRQELAQADGLQPQTRGWSDQQIMAALGVPDLPAEGQFFPDTYAYAKGSSDLAVMRRAQRAMHRHLTEAWAQRAAASPLKTPQEALIMASIVEKETGHGEDRGLVSGVFNNRLRIGMPLQTDPTVIYGLGDAFDGNLRKVHLQTDNPFNTYVRGGLPPTPIAMPGKAALLAAVRPDATRALYFVASGDGRSVFSETLADHNRAVNRYQRKRP</sequence>
<dbReference type="GO" id="GO:0071555">
    <property type="term" value="P:cell wall organization"/>
    <property type="evidence" value="ECO:0007669"/>
    <property type="project" value="UniProtKB-KW"/>
</dbReference>
<evidence type="ECO:0000256" key="6">
    <source>
        <dbReference type="ARBA" id="ARBA00023316"/>
    </source>
</evidence>
<dbReference type="Gene3D" id="3.30.1490.480">
    <property type="entry name" value="Endolytic murein transglycosylase"/>
    <property type="match status" value="1"/>
</dbReference>
<evidence type="ECO:0000256" key="4">
    <source>
        <dbReference type="ARBA" id="ARBA00023136"/>
    </source>
</evidence>
<comment type="subcellular location">
    <subcellularLocation>
        <location evidence="7">Cell inner membrane</location>
        <topology evidence="7">Single-pass membrane protein</topology>
    </subcellularLocation>
</comment>
<dbReference type="Proteomes" id="UP000269265">
    <property type="component" value="Unassembled WGS sequence"/>
</dbReference>
<gene>
    <name evidence="7 8" type="primary">mltG</name>
    <name evidence="8" type="ORF">EIP75_04800</name>
</gene>
<dbReference type="EMBL" id="RSED01000003">
    <property type="protein sequence ID" value="RRS05528.1"/>
    <property type="molecule type" value="Genomic_DNA"/>
</dbReference>
<reference evidence="8 9" key="1">
    <citation type="submission" date="2018-12" db="EMBL/GenBank/DDBJ databases">
        <title>The whole draft genome of Aquabacterium sp. SJQ9.</title>
        <authorList>
            <person name="Sun L."/>
            <person name="Gao X."/>
            <person name="Chen W."/>
            <person name="Huang K."/>
        </authorList>
    </citation>
    <scope>NUCLEOTIDE SEQUENCE [LARGE SCALE GENOMIC DNA]</scope>
    <source>
        <strain evidence="8 9">SJQ9</strain>
    </source>
</reference>
<keyword evidence="1 7" id="KW-1003">Cell membrane</keyword>
<dbReference type="CDD" id="cd08010">
    <property type="entry name" value="MltG_like"/>
    <property type="match status" value="1"/>
</dbReference>
<dbReference type="GO" id="GO:0005886">
    <property type="term" value="C:plasma membrane"/>
    <property type="evidence" value="ECO:0007669"/>
    <property type="project" value="UniProtKB-SubCell"/>
</dbReference>
<keyword evidence="4 7" id="KW-0472">Membrane</keyword>
<evidence type="ECO:0000313" key="9">
    <source>
        <dbReference type="Proteomes" id="UP000269265"/>
    </source>
</evidence>
<comment type="caution">
    <text evidence="8">The sequence shown here is derived from an EMBL/GenBank/DDBJ whole genome shotgun (WGS) entry which is preliminary data.</text>
</comment>
<dbReference type="OrthoDB" id="9814591at2"/>
<dbReference type="InterPro" id="IPR003770">
    <property type="entry name" value="MLTG-like"/>
</dbReference>
<feature type="site" description="Important for catalytic activity" evidence="7">
    <location>
        <position position="234"/>
    </location>
</feature>
<keyword evidence="5 7" id="KW-0456">Lyase</keyword>
<keyword evidence="9" id="KW-1185">Reference proteome</keyword>
<keyword evidence="2 7" id="KW-0812">Transmembrane</keyword>
<dbReference type="PANTHER" id="PTHR30518">
    <property type="entry name" value="ENDOLYTIC MUREIN TRANSGLYCOSYLASE"/>
    <property type="match status" value="1"/>
</dbReference>
<dbReference type="PANTHER" id="PTHR30518:SF2">
    <property type="entry name" value="ENDOLYTIC MUREIN TRANSGLYCOSYLASE"/>
    <property type="match status" value="1"/>
</dbReference>
<dbReference type="Gene3D" id="3.30.160.60">
    <property type="entry name" value="Classic Zinc Finger"/>
    <property type="match status" value="1"/>
</dbReference>
<feature type="transmembrane region" description="Helical" evidence="7">
    <location>
        <begin position="20"/>
        <end position="46"/>
    </location>
</feature>
<evidence type="ECO:0000256" key="5">
    <source>
        <dbReference type="ARBA" id="ARBA00023239"/>
    </source>
</evidence>
<comment type="similarity">
    <text evidence="7">Belongs to the transglycosylase MltG family.</text>
</comment>
<dbReference type="Pfam" id="PF02618">
    <property type="entry name" value="YceG"/>
    <property type="match status" value="1"/>
</dbReference>
<evidence type="ECO:0000256" key="3">
    <source>
        <dbReference type="ARBA" id="ARBA00022989"/>
    </source>
</evidence>
<protein>
    <recommendedName>
        <fullName evidence="7">Endolytic murein transglycosylase</fullName>
        <ecNumber evidence="7">4.2.2.29</ecNumber>
    </recommendedName>
    <alternativeName>
        <fullName evidence="7">Peptidoglycan lytic transglycosylase</fullName>
    </alternativeName>
    <alternativeName>
        <fullName evidence="7">Peptidoglycan polymerization terminase</fullName>
    </alternativeName>
</protein>
<keyword evidence="3 7" id="KW-1133">Transmembrane helix</keyword>
<proteinExistence type="inferred from homology"/>
<comment type="function">
    <text evidence="7">Functions as a peptidoglycan terminase that cleaves nascent peptidoglycan strands endolytically to terminate their elongation.</text>
</comment>
<evidence type="ECO:0000256" key="1">
    <source>
        <dbReference type="ARBA" id="ARBA00022475"/>
    </source>
</evidence>
<keyword evidence="6 7" id="KW-0961">Cell wall biogenesis/degradation</keyword>